<organism evidence="15 16">
    <name type="scientific">Aphanomyces stellatus</name>
    <dbReference type="NCBI Taxonomy" id="120398"/>
    <lineage>
        <taxon>Eukaryota</taxon>
        <taxon>Sar</taxon>
        <taxon>Stramenopiles</taxon>
        <taxon>Oomycota</taxon>
        <taxon>Saprolegniomycetes</taxon>
        <taxon>Saprolegniales</taxon>
        <taxon>Verrucalvaceae</taxon>
        <taxon>Aphanomyces</taxon>
    </lineage>
</organism>
<dbReference type="GO" id="GO:0005743">
    <property type="term" value="C:mitochondrial inner membrane"/>
    <property type="evidence" value="ECO:0007669"/>
    <property type="project" value="UniProtKB-SubCell"/>
</dbReference>
<proteinExistence type="inferred from homology"/>
<keyword evidence="7" id="KW-0067">ATP-binding</keyword>
<dbReference type="GO" id="GO:0005524">
    <property type="term" value="F:ATP binding"/>
    <property type="evidence" value="ECO:0007669"/>
    <property type="project" value="UniProtKB-KW"/>
</dbReference>
<dbReference type="AlphaFoldDB" id="A0A485KWL1"/>
<dbReference type="SMART" id="SM00382">
    <property type="entry name" value="AAA"/>
    <property type="match status" value="1"/>
</dbReference>
<reference evidence="14" key="2">
    <citation type="submission" date="2019-06" db="EMBL/GenBank/DDBJ databases">
        <title>Genomics analysis of Aphanomyces spp. identifies a new class of oomycete effector associated with host adaptation.</title>
        <authorList>
            <person name="Gaulin E."/>
        </authorList>
    </citation>
    <scope>NUCLEOTIDE SEQUENCE</scope>
    <source>
        <strain evidence="14">CBS 578.67</strain>
    </source>
</reference>
<evidence type="ECO:0000256" key="12">
    <source>
        <dbReference type="SAM" id="MobiDB-lite"/>
    </source>
</evidence>
<dbReference type="InterPro" id="IPR050747">
    <property type="entry name" value="Mitochondrial_chaperone_BCS1"/>
</dbReference>
<protein>
    <submittedName>
        <fullName evidence="15">Aste57867_12662 protein</fullName>
    </submittedName>
</protein>
<dbReference type="InterPro" id="IPR003593">
    <property type="entry name" value="AAA+_ATPase"/>
</dbReference>
<reference evidence="15 16" key="1">
    <citation type="submission" date="2019-03" db="EMBL/GenBank/DDBJ databases">
        <authorList>
            <person name="Gaulin E."/>
            <person name="Dumas B."/>
        </authorList>
    </citation>
    <scope>NUCLEOTIDE SEQUENCE [LARGE SCALE GENOMIC DNA]</scope>
    <source>
        <strain evidence="15">CBS 568.67</strain>
    </source>
</reference>
<feature type="region of interest" description="Disordered" evidence="12">
    <location>
        <begin position="439"/>
        <end position="460"/>
    </location>
</feature>
<dbReference type="SUPFAM" id="SSF52540">
    <property type="entry name" value="P-loop containing nucleoside triphosphate hydrolases"/>
    <property type="match status" value="1"/>
</dbReference>
<evidence type="ECO:0000313" key="14">
    <source>
        <dbReference type="EMBL" id="KAF0696593.1"/>
    </source>
</evidence>
<comment type="similarity">
    <text evidence="2">Belongs to the AAA ATPase family. BCS1 subfamily.</text>
</comment>
<keyword evidence="5" id="KW-0999">Mitochondrion inner membrane</keyword>
<evidence type="ECO:0000256" key="11">
    <source>
        <dbReference type="ARBA" id="ARBA00048778"/>
    </source>
</evidence>
<name>A0A485KWL1_9STRA</name>
<comment type="subcellular location">
    <subcellularLocation>
        <location evidence="1">Mitochondrion inner membrane</location>
        <topology evidence="1">Single-pass membrane protein</topology>
    </subcellularLocation>
</comment>
<gene>
    <name evidence="15" type="primary">Aste57867_12662</name>
    <name evidence="14" type="ORF">As57867_012616</name>
    <name evidence="15" type="ORF">ASTE57867_12662</name>
</gene>
<evidence type="ECO:0000256" key="5">
    <source>
        <dbReference type="ARBA" id="ARBA00022792"/>
    </source>
</evidence>
<dbReference type="EMBL" id="CAADRA010005405">
    <property type="protein sequence ID" value="VFT89512.1"/>
    <property type="molecule type" value="Genomic_DNA"/>
</dbReference>
<keyword evidence="16" id="KW-1185">Reference proteome</keyword>
<dbReference type="InterPro" id="IPR003959">
    <property type="entry name" value="ATPase_AAA_core"/>
</dbReference>
<feature type="compositionally biased region" description="Acidic residues" evidence="12">
    <location>
        <begin position="444"/>
        <end position="457"/>
    </location>
</feature>
<feature type="domain" description="AAA+ ATPase" evidence="13">
    <location>
        <begin position="227"/>
        <end position="356"/>
    </location>
</feature>
<evidence type="ECO:0000256" key="9">
    <source>
        <dbReference type="ARBA" id="ARBA00023128"/>
    </source>
</evidence>
<dbReference type="InterPro" id="IPR057495">
    <property type="entry name" value="AAA_lid_BCS1"/>
</dbReference>
<keyword evidence="4" id="KW-0547">Nucleotide-binding</keyword>
<evidence type="ECO:0000259" key="13">
    <source>
        <dbReference type="SMART" id="SM00382"/>
    </source>
</evidence>
<evidence type="ECO:0000256" key="1">
    <source>
        <dbReference type="ARBA" id="ARBA00004434"/>
    </source>
</evidence>
<dbReference type="Pfam" id="PF08740">
    <property type="entry name" value="BCS1_N"/>
    <property type="match status" value="1"/>
</dbReference>
<evidence type="ECO:0000256" key="7">
    <source>
        <dbReference type="ARBA" id="ARBA00022840"/>
    </source>
</evidence>
<dbReference type="OrthoDB" id="10251412at2759"/>
<accession>A0A485KWL1</accession>
<evidence type="ECO:0000256" key="2">
    <source>
        <dbReference type="ARBA" id="ARBA00007448"/>
    </source>
</evidence>
<comment type="catalytic activity">
    <reaction evidence="11">
        <text>ATP + H2O = ADP + phosphate + H(+)</text>
        <dbReference type="Rhea" id="RHEA:13065"/>
        <dbReference type="ChEBI" id="CHEBI:15377"/>
        <dbReference type="ChEBI" id="CHEBI:15378"/>
        <dbReference type="ChEBI" id="CHEBI:30616"/>
        <dbReference type="ChEBI" id="CHEBI:43474"/>
        <dbReference type="ChEBI" id="CHEBI:456216"/>
    </reaction>
    <physiologicalReaction direction="left-to-right" evidence="11">
        <dbReference type="Rhea" id="RHEA:13066"/>
    </physiologicalReaction>
</comment>
<dbReference type="Gene3D" id="3.40.50.300">
    <property type="entry name" value="P-loop containing nucleotide triphosphate hydrolases"/>
    <property type="match status" value="1"/>
</dbReference>
<evidence type="ECO:0000256" key="3">
    <source>
        <dbReference type="ARBA" id="ARBA00022692"/>
    </source>
</evidence>
<evidence type="ECO:0000313" key="16">
    <source>
        <dbReference type="Proteomes" id="UP000332933"/>
    </source>
</evidence>
<keyword evidence="6" id="KW-0378">Hydrolase</keyword>
<evidence type="ECO:0000256" key="8">
    <source>
        <dbReference type="ARBA" id="ARBA00022989"/>
    </source>
</evidence>
<dbReference type="PANTHER" id="PTHR23070">
    <property type="entry name" value="BCS1 AAA-TYPE ATPASE"/>
    <property type="match status" value="1"/>
</dbReference>
<sequence length="475" mass="52658">MVSLAAVPADDHAPAYDVIPFDPAVIAPTVDADKCAFLLVSAGDRSYRLILEYVADHLVTKSAAGLRSFEVDAGTTKRRRNSEDDEDTEAAKTSTLLAGVGLHRFEWEGQELFCLRQLIGDPVGTERAAARLENIVLFATHADATETTLHSFVDALVAASQATKAGYFTIFQWKVNCGCWGQTQKVKARRIESVILPRDVKSSLADDIDDFVSDDTKAFYAEHGIPYKRSYLFHGVPGAGKTSLIQAMAGQYGRNLYFLQPTHPEMTDDSLRSAVEQVPRNSIIVMEDIDALFGKYREKKVAQSPLTFSGLLNALDGVGGPDGHIIVLTTNFRNQLDDALIRNGRVDVHVAFEHTVPEQMEAMFRAFYPSEDGAKAKVFAEALVAALRGRQMSTAALQHFFVTQRRKSGDEAIANVGEIVRNLDDRKKQAVDDALERLQRAKEEEDESDDDDEEVDDEAKALWKELEDRLDRLEC</sequence>
<dbReference type="Pfam" id="PF00004">
    <property type="entry name" value="AAA"/>
    <property type="match status" value="1"/>
</dbReference>
<dbReference type="InterPro" id="IPR027417">
    <property type="entry name" value="P-loop_NTPase"/>
</dbReference>
<keyword evidence="9" id="KW-0496">Mitochondrion</keyword>
<keyword evidence="10" id="KW-0472">Membrane</keyword>
<evidence type="ECO:0000256" key="6">
    <source>
        <dbReference type="ARBA" id="ARBA00022801"/>
    </source>
</evidence>
<dbReference type="GO" id="GO:0016887">
    <property type="term" value="F:ATP hydrolysis activity"/>
    <property type="evidence" value="ECO:0007669"/>
    <property type="project" value="InterPro"/>
</dbReference>
<dbReference type="Pfam" id="PF25426">
    <property type="entry name" value="AAA_lid_BCS1"/>
    <property type="match status" value="1"/>
</dbReference>
<keyword evidence="3" id="KW-0812">Transmembrane</keyword>
<dbReference type="EMBL" id="VJMH01005384">
    <property type="protein sequence ID" value="KAF0696593.1"/>
    <property type="molecule type" value="Genomic_DNA"/>
</dbReference>
<evidence type="ECO:0000256" key="4">
    <source>
        <dbReference type="ARBA" id="ARBA00022741"/>
    </source>
</evidence>
<evidence type="ECO:0000256" key="10">
    <source>
        <dbReference type="ARBA" id="ARBA00023136"/>
    </source>
</evidence>
<keyword evidence="8" id="KW-1133">Transmembrane helix</keyword>
<evidence type="ECO:0000313" key="15">
    <source>
        <dbReference type="EMBL" id="VFT89512.1"/>
    </source>
</evidence>
<dbReference type="Proteomes" id="UP000332933">
    <property type="component" value="Unassembled WGS sequence"/>
</dbReference>
<dbReference type="InterPro" id="IPR014851">
    <property type="entry name" value="BCS1_N"/>
</dbReference>